<dbReference type="Gene3D" id="3.30.830.10">
    <property type="entry name" value="Metalloenzyme, LuxS/M16 peptidase-like"/>
    <property type="match status" value="2"/>
</dbReference>
<dbReference type="PANTHER" id="PTHR11851">
    <property type="entry name" value="METALLOPROTEASE"/>
    <property type="match status" value="1"/>
</dbReference>
<reference evidence="6" key="2">
    <citation type="journal article" date="2021" name="PeerJ">
        <title>Extensive microbial diversity within the chicken gut microbiome revealed by metagenomics and culture.</title>
        <authorList>
            <person name="Gilroy R."/>
            <person name="Ravi A."/>
            <person name="Getino M."/>
            <person name="Pursley I."/>
            <person name="Horton D.L."/>
            <person name="Alikhan N.F."/>
            <person name="Baker D."/>
            <person name="Gharbi K."/>
            <person name="Hall N."/>
            <person name="Watson M."/>
            <person name="Adriaenssens E.M."/>
            <person name="Foster-Nyarko E."/>
            <person name="Jarju S."/>
            <person name="Secka A."/>
            <person name="Antonio M."/>
            <person name="Oren A."/>
            <person name="Chaudhuri R.R."/>
            <person name="La Ragione R."/>
            <person name="Hildebrand F."/>
            <person name="Pallen M.J."/>
        </authorList>
    </citation>
    <scope>NUCLEOTIDE SEQUENCE</scope>
    <source>
        <strain evidence="6">D3-1215</strain>
    </source>
</reference>
<evidence type="ECO:0000259" key="4">
    <source>
        <dbReference type="Pfam" id="PF00675"/>
    </source>
</evidence>
<reference evidence="6" key="1">
    <citation type="submission" date="2020-10" db="EMBL/GenBank/DDBJ databases">
        <authorList>
            <person name="Gilroy R."/>
        </authorList>
    </citation>
    <scope>NUCLEOTIDE SEQUENCE</scope>
    <source>
        <strain evidence="6">D3-1215</strain>
    </source>
</reference>
<evidence type="ECO:0000313" key="6">
    <source>
        <dbReference type="EMBL" id="MBO8446797.1"/>
    </source>
</evidence>
<dbReference type="AlphaFoldDB" id="A0A9D9EGD3"/>
<comment type="cofactor">
    <cofactor evidence="1">
        <name>Zn(2+)</name>
        <dbReference type="ChEBI" id="CHEBI:29105"/>
    </cofactor>
</comment>
<feature type="domain" description="Peptidase M16 N-terminal" evidence="4">
    <location>
        <begin position="22"/>
        <end position="157"/>
    </location>
</feature>
<name>A0A9D9EGD3_9BACT</name>
<evidence type="ECO:0000259" key="5">
    <source>
        <dbReference type="Pfam" id="PF05193"/>
    </source>
</evidence>
<accession>A0A9D9EGD3</accession>
<dbReference type="Pfam" id="PF05193">
    <property type="entry name" value="Peptidase_M16_C"/>
    <property type="match status" value="1"/>
</dbReference>
<organism evidence="6 7">
    <name type="scientific">Candidatus Enterocola intestinipullorum</name>
    <dbReference type="NCBI Taxonomy" id="2840783"/>
    <lineage>
        <taxon>Bacteria</taxon>
        <taxon>Pseudomonadati</taxon>
        <taxon>Bacteroidota</taxon>
        <taxon>Bacteroidia</taxon>
        <taxon>Bacteroidales</taxon>
        <taxon>Candidatus Enterocola</taxon>
    </lineage>
</organism>
<dbReference type="Proteomes" id="UP000823637">
    <property type="component" value="Unassembled WGS sequence"/>
</dbReference>
<dbReference type="EMBL" id="JADIMR010000049">
    <property type="protein sequence ID" value="MBO8446797.1"/>
    <property type="molecule type" value="Genomic_DNA"/>
</dbReference>
<evidence type="ECO:0000256" key="3">
    <source>
        <dbReference type="RuleBase" id="RU004447"/>
    </source>
</evidence>
<comment type="caution">
    <text evidence="6">The sequence shown here is derived from an EMBL/GenBank/DDBJ whole genome shotgun (WGS) entry which is preliminary data.</text>
</comment>
<feature type="domain" description="Peptidase M16 C-terminal" evidence="5">
    <location>
        <begin position="166"/>
        <end position="340"/>
    </location>
</feature>
<dbReference type="GO" id="GO:0006508">
    <property type="term" value="P:proteolysis"/>
    <property type="evidence" value="ECO:0007669"/>
    <property type="project" value="InterPro"/>
</dbReference>
<dbReference type="InterPro" id="IPR050361">
    <property type="entry name" value="MPP/UQCRC_Complex"/>
</dbReference>
<dbReference type="PROSITE" id="PS00143">
    <property type="entry name" value="INSULINASE"/>
    <property type="match status" value="1"/>
</dbReference>
<evidence type="ECO:0000256" key="2">
    <source>
        <dbReference type="ARBA" id="ARBA00007261"/>
    </source>
</evidence>
<sequence length="406" mass="46301">MIINDCELSNGSRLLHVRCKGDVSIFGAMINAGSRDEMPGEHGFAHLVEHMLFKGTTHRDYAQIINRVEDVGGDINAFTTKEDTSLYTIFLKRYLPRMVELICDMVFNPEFTDEMLRRETEVIRDEIDSYSDNPIELILDDFEDVIFSGSPIGHNILGEKRTISAATRQKVSAFYKRCYTNGRITFFCMGEYDFARVRKLLEQHTSSSGAIDKEASRMPPATYSPRKLHLKKRTQQIHCVLGNRAYRATDERRPALALLNNLLGGNCLSSRLNMSLRENHGLVYTVESQYTPYSDTGNWNIYMGADRSDICKAVSLAKSELSKLCENRLSEKELSKAKRKFLAQMTLGGEVKENWILAAVRQYTEYGHIFEKNEAEAAVNSISPELLREVACDIFDENKISELYYE</sequence>
<dbReference type="SUPFAM" id="SSF63411">
    <property type="entry name" value="LuxS/MPP-like metallohydrolase"/>
    <property type="match status" value="2"/>
</dbReference>
<dbReference type="GO" id="GO:0046872">
    <property type="term" value="F:metal ion binding"/>
    <property type="evidence" value="ECO:0007669"/>
    <property type="project" value="InterPro"/>
</dbReference>
<dbReference type="Pfam" id="PF00675">
    <property type="entry name" value="Peptidase_M16"/>
    <property type="match status" value="1"/>
</dbReference>
<evidence type="ECO:0000256" key="1">
    <source>
        <dbReference type="ARBA" id="ARBA00001947"/>
    </source>
</evidence>
<gene>
    <name evidence="6" type="ORF">IAC32_03505</name>
</gene>
<comment type="similarity">
    <text evidence="2 3">Belongs to the peptidase M16 family.</text>
</comment>
<proteinExistence type="inferred from homology"/>
<dbReference type="InterPro" id="IPR001431">
    <property type="entry name" value="Pept_M16_Zn_BS"/>
</dbReference>
<evidence type="ECO:0000313" key="7">
    <source>
        <dbReference type="Proteomes" id="UP000823637"/>
    </source>
</evidence>
<protein>
    <submittedName>
        <fullName evidence="6">Insulinase family protein</fullName>
    </submittedName>
</protein>
<dbReference type="InterPro" id="IPR007863">
    <property type="entry name" value="Peptidase_M16_C"/>
</dbReference>
<dbReference type="InterPro" id="IPR011249">
    <property type="entry name" value="Metalloenz_LuxS/M16"/>
</dbReference>
<dbReference type="InterPro" id="IPR011765">
    <property type="entry name" value="Pept_M16_N"/>
</dbReference>
<dbReference type="PANTHER" id="PTHR11851:SF49">
    <property type="entry name" value="MITOCHONDRIAL-PROCESSING PEPTIDASE SUBUNIT ALPHA"/>
    <property type="match status" value="1"/>
</dbReference>
<dbReference type="GO" id="GO:0004222">
    <property type="term" value="F:metalloendopeptidase activity"/>
    <property type="evidence" value="ECO:0007669"/>
    <property type="project" value="InterPro"/>
</dbReference>